<dbReference type="Pfam" id="PF03458">
    <property type="entry name" value="Gly_transporter"/>
    <property type="match status" value="2"/>
</dbReference>
<evidence type="ECO:0000256" key="3">
    <source>
        <dbReference type="ARBA" id="ARBA00022475"/>
    </source>
</evidence>
<protein>
    <recommendedName>
        <fullName evidence="8">Glycine transporter domain-containing protein</fullName>
    </recommendedName>
</protein>
<feature type="transmembrane region" description="Helical" evidence="7">
    <location>
        <begin position="176"/>
        <end position="193"/>
    </location>
</feature>
<dbReference type="PATRIC" id="fig|1461584.3.peg.2745"/>
<dbReference type="GO" id="GO:0005886">
    <property type="term" value="C:plasma membrane"/>
    <property type="evidence" value="ECO:0007669"/>
    <property type="project" value="UniProtKB-SubCell"/>
</dbReference>
<keyword evidence="6 7" id="KW-0472">Membrane</keyword>
<dbReference type="PANTHER" id="PTHR30506:SF3">
    <property type="entry name" value="UPF0126 INNER MEMBRANE PROTEIN YADS-RELATED"/>
    <property type="match status" value="1"/>
</dbReference>
<evidence type="ECO:0000256" key="6">
    <source>
        <dbReference type="ARBA" id="ARBA00023136"/>
    </source>
</evidence>
<keyword evidence="4 7" id="KW-0812">Transmembrane</keyword>
<feature type="domain" description="Glycine transporter" evidence="8">
    <location>
        <begin position="96"/>
        <end position="169"/>
    </location>
</feature>
<organism evidence="9">
    <name type="scientific">Arthrobacter saudimassiliensis</name>
    <dbReference type="NCBI Taxonomy" id="1461584"/>
    <lineage>
        <taxon>Bacteria</taxon>
        <taxon>Bacillati</taxon>
        <taxon>Actinomycetota</taxon>
        <taxon>Actinomycetes</taxon>
        <taxon>Micrococcales</taxon>
        <taxon>Micrococcaceae</taxon>
        <taxon>Arthrobacter</taxon>
    </lineage>
</organism>
<feature type="transmembrane region" description="Helical" evidence="7">
    <location>
        <begin position="94"/>
        <end position="115"/>
    </location>
</feature>
<gene>
    <name evidence="9" type="ORF">BN1051_02774</name>
</gene>
<dbReference type="PANTHER" id="PTHR30506">
    <property type="entry name" value="INNER MEMBRANE PROTEIN"/>
    <property type="match status" value="1"/>
</dbReference>
<evidence type="ECO:0000256" key="4">
    <source>
        <dbReference type="ARBA" id="ARBA00022692"/>
    </source>
</evidence>
<keyword evidence="3" id="KW-1003">Cell membrane</keyword>
<dbReference type="AlphaFoldDB" id="A0A078MT02"/>
<dbReference type="EMBL" id="LN483072">
    <property type="protein sequence ID" value="CEA09404.1"/>
    <property type="molecule type" value="Genomic_DNA"/>
</dbReference>
<accession>A0A078MT02</accession>
<evidence type="ECO:0000256" key="1">
    <source>
        <dbReference type="ARBA" id="ARBA00004651"/>
    </source>
</evidence>
<feature type="domain" description="Glycine transporter" evidence="8">
    <location>
        <begin position="10"/>
        <end position="82"/>
    </location>
</feature>
<evidence type="ECO:0000256" key="5">
    <source>
        <dbReference type="ARBA" id="ARBA00022989"/>
    </source>
</evidence>
<evidence type="ECO:0000313" key="9">
    <source>
        <dbReference type="EMBL" id="CEA09404.1"/>
    </source>
</evidence>
<feature type="transmembrane region" description="Helical" evidence="7">
    <location>
        <begin position="68"/>
        <end position="87"/>
    </location>
</feature>
<feature type="transmembrane region" description="Helical" evidence="7">
    <location>
        <begin position="6"/>
        <end position="28"/>
    </location>
</feature>
<evidence type="ECO:0000256" key="2">
    <source>
        <dbReference type="ARBA" id="ARBA00008193"/>
    </source>
</evidence>
<dbReference type="InterPro" id="IPR005115">
    <property type="entry name" value="Gly_transporter"/>
</dbReference>
<proteinExistence type="inferred from homology"/>
<sequence>MIDTATTLLILDLFGIFFFAVSGCLLAARRNFDIVGSLLLGSLVGLGGGVMRDLIIDQGVPLAFTKPIYLLPPVVAALLVFLHALGVQRYRRTLLVFDAAGLALFCVTGTLTAHAAGLNPVSAALLGLTTAVGGGLLRDVVANEVPQVFNPRGVYAIPALLGAGLVSLFLSLGVFTPVLGCAVALLVFALRVLSLRYGWRIPLAGRTVSTNGD</sequence>
<comment type="subcellular location">
    <subcellularLocation>
        <location evidence="1">Cell membrane</location>
        <topology evidence="1">Multi-pass membrane protein</topology>
    </subcellularLocation>
</comment>
<comment type="similarity">
    <text evidence="2">Belongs to the UPF0126 family.</text>
</comment>
<evidence type="ECO:0000256" key="7">
    <source>
        <dbReference type="SAM" id="Phobius"/>
    </source>
</evidence>
<name>A0A078MT02_9MICC</name>
<evidence type="ECO:0000259" key="8">
    <source>
        <dbReference type="Pfam" id="PF03458"/>
    </source>
</evidence>
<reference evidence="9" key="1">
    <citation type="submission" date="2014-07" db="EMBL/GenBank/DDBJ databases">
        <authorList>
            <person name="Urmite Genomes Urmite Genomes"/>
        </authorList>
    </citation>
    <scope>NUCLEOTIDE SEQUENCE</scope>
    <source>
        <strain evidence="9">11W110_air</strain>
    </source>
</reference>
<keyword evidence="5 7" id="KW-1133">Transmembrane helix</keyword>
<feature type="transmembrane region" description="Helical" evidence="7">
    <location>
        <begin position="35"/>
        <end position="56"/>
    </location>
</feature>